<name>A0A381TRN6_9ZZZZ</name>
<feature type="domain" description="Glycosyl transferase family 1" evidence="1">
    <location>
        <begin position="141"/>
        <end position="212"/>
    </location>
</feature>
<proteinExistence type="predicted"/>
<dbReference type="Gene3D" id="3.40.50.2000">
    <property type="entry name" value="Glycogen Phosphorylase B"/>
    <property type="match status" value="1"/>
</dbReference>
<dbReference type="Pfam" id="PF00534">
    <property type="entry name" value="Glycos_transf_1"/>
    <property type="match status" value="1"/>
</dbReference>
<dbReference type="AlphaFoldDB" id="A0A381TRN6"/>
<dbReference type="EMBL" id="UINC01005019">
    <property type="protein sequence ID" value="SVA18494.1"/>
    <property type="molecule type" value="Genomic_DNA"/>
</dbReference>
<gene>
    <name evidence="2" type="ORF">METZ01_LOCUS71348</name>
</gene>
<protein>
    <recommendedName>
        <fullName evidence="1">Glycosyl transferase family 1 domain-containing protein</fullName>
    </recommendedName>
</protein>
<dbReference type="GO" id="GO:0016757">
    <property type="term" value="F:glycosyltransferase activity"/>
    <property type="evidence" value="ECO:0007669"/>
    <property type="project" value="InterPro"/>
</dbReference>
<sequence length="291" mass="34310">MCDQFDWVLSYPKKPIDPKRPTILWMHETPFDQGIQSQFKDPNYCKQFVKIVFVSYWQQQMFHIMYGVPYEISMVVQNAIDPIHIEEKSLGQPIKLIYASTPHRGLDILLDVVENDLNDFDWELDVFSSFKLYNRPANDIQYQKLFDRCEKNDRINYYGNRPNEEVRKAMVDSHVLAYPNTYLETSCIVAMEAMSAKNLIVCPQFGALPETTGQFAWTYNMEHDKSRHRYLFSHLLKNVLMTYENIDCQNMIGLQKVYADTFYNWQIRLQLWQQLLEGLSAMIQPPTGRAS</sequence>
<organism evidence="2">
    <name type="scientific">marine metagenome</name>
    <dbReference type="NCBI Taxonomy" id="408172"/>
    <lineage>
        <taxon>unclassified sequences</taxon>
        <taxon>metagenomes</taxon>
        <taxon>ecological metagenomes</taxon>
    </lineage>
</organism>
<evidence type="ECO:0000313" key="2">
    <source>
        <dbReference type="EMBL" id="SVA18494.1"/>
    </source>
</evidence>
<evidence type="ECO:0000259" key="1">
    <source>
        <dbReference type="Pfam" id="PF00534"/>
    </source>
</evidence>
<accession>A0A381TRN6</accession>
<reference evidence="2" key="1">
    <citation type="submission" date="2018-05" db="EMBL/GenBank/DDBJ databases">
        <authorList>
            <person name="Lanie J.A."/>
            <person name="Ng W.-L."/>
            <person name="Kazmierczak K.M."/>
            <person name="Andrzejewski T.M."/>
            <person name="Davidsen T.M."/>
            <person name="Wayne K.J."/>
            <person name="Tettelin H."/>
            <person name="Glass J.I."/>
            <person name="Rusch D."/>
            <person name="Podicherti R."/>
            <person name="Tsui H.-C.T."/>
            <person name="Winkler M.E."/>
        </authorList>
    </citation>
    <scope>NUCLEOTIDE SEQUENCE</scope>
</reference>
<dbReference type="InterPro" id="IPR001296">
    <property type="entry name" value="Glyco_trans_1"/>
</dbReference>
<dbReference type="SUPFAM" id="SSF53756">
    <property type="entry name" value="UDP-Glycosyltransferase/glycogen phosphorylase"/>
    <property type="match status" value="1"/>
</dbReference>